<proteinExistence type="predicted"/>
<sequence>MPTDPNHRALLRAVEKLTTQVKRIADTLEPPAVGEADGAQTTGDDAQPLTVRKIASWYPTCPSGRHPHHPSMTCEEQDAFAGRVQAFFERAAVPDMQHVTATMRENEQLRTERDRVRRLAEQWKNTSDRKHGPLRELLQALDGS</sequence>
<dbReference type="RefSeq" id="WP_354596827.1">
    <property type="nucleotide sequence ID" value="NZ_CP136798.1"/>
</dbReference>
<feature type="compositionally biased region" description="Basic and acidic residues" evidence="1">
    <location>
        <begin position="121"/>
        <end position="134"/>
    </location>
</feature>
<organism evidence="2">
    <name type="scientific">Streptomyces sp. JL1001</name>
    <dbReference type="NCBI Taxonomy" id="3078227"/>
    <lineage>
        <taxon>Bacteria</taxon>
        <taxon>Bacillati</taxon>
        <taxon>Actinomycetota</taxon>
        <taxon>Actinomycetes</taxon>
        <taxon>Kitasatosporales</taxon>
        <taxon>Streptomycetaceae</taxon>
        <taxon>Streptomyces</taxon>
    </lineage>
</organism>
<dbReference type="EMBL" id="CP136798">
    <property type="protein sequence ID" value="XCN13924.1"/>
    <property type="molecule type" value="Genomic_DNA"/>
</dbReference>
<name>A0AAU8KFZ9_9ACTN</name>
<gene>
    <name evidence="2" type="ORF">R1Y80_09770</name>
</gene>
<feature type="region of interest" description="Disordered" evidence="1">
    <location>
        <begin position="121"/>
        <end position="144"/>
    </location>
</feature>
<dbReference type="AlphaFoldDB" id="A0AAU8KFZ9"/>
<reference evidence="2" key="1">
    <citation type="submission" date="2023-10" db="EMBL/GenBank/DDBJ databases">
        <title>Complete genome sequence of Streptomyces sp. JL1001.</title>
        <authorList>
            <person name="Jiang L."/>
        </authorList>
    </citation>
    <scope>NUCLEOTIDE SEQUENCE</scope>
    <source>
        <strain evidence="2">JL1001</strain>
    </source>
</reference>
<evidence type="ECO:0000313" key="2">
    <source>
        <dbReference type="EMBL" id="XCN13924.1"/>
    </source>
</evidence>
<protein>
    <submittedName>
        <fullName evidence="2">Uncharacterized protein</fullName>
    </submittedName>
</protein>
<feature type="region of interest" description="Disordered" evidence="1">
    <location>
        <begin position="28"/>
        <end position="47"/>
    </location>
</feature>
<accession>A0AAU8KFZ9</accession>
<evidence type="ECO:0000256" key="1">
    <source>
        <dbReference type="SAM" id="MobiDB-lite"/>
    </source>
</evidence>